<organism evidence="1 2">
    <name type="scientific">Ancylostoma ceylanicum</name>
    <dbReference type="NCBI Taxonomy" id="53326"/>
    <lineage>
        <taxon>Eukaryota</taxon>
        <taxon>Metazoa</taxon>
        <taxon>Ecdysozoa</taxon>
        <taxon>Nematoda</taxon>
        <taxon>Chromadorea</taxon>
        <taxon>Rhabditida</taxon>
        <taxon>Rhabditina</taxon>
        <taxon>Rhabditomorpha</taxon>
        <taxon>Strongyloidea</taxon>
        <taxon>Ancylostomatidae</taxon>
        <taxon>Ancylostomatinae</taxon>
        <taxon>Ancylostoma</taxon>
    </lineage>
</organism>
<keyword evidence="2" id="KW-1185">Reference proteome</keyword>
<name>A0A016VJD4_9BILA</name>
<dbReference type="AlphaFoldDB" id="A0A016VJD4"/>
<reference evidence="2" key="1">
    <citation type="journal article" date="2015" name="Nat. Genet.">
        <title>The genome and transcriptome of the zoonotic hookworm Ancylostoma ceylanicum identify infection-specific gene families.</title>
        <authorList>
            <person name="Schwarz E.M."/>
            <person name="Hu Y."/>
            <person name="Antoshechkin I."/>
            <person name="Miller M.M."/>
            <person name="Sternberg P.W."/>
            <person name="Aroian R.V."/>
        </authorList>
    </citation>
    <scope>NUCLEOTIDE SEQUENCE</scope>
    <source>
        <strain evidence="2">HY135</strain>
    </source>
</reference>
<sequence length="66" mass="7208">MRVVLSLLGHDRLEITVDVNGGDPSAASKSTRRDRATHARIVAAVPYLGFLDSFSSHLMITNKKTN</sequence>
<gene>
    <name evidence="1" type="primary">Acey_s0009.g706</name>
    <name evidence="1" type="ORF">Y032_0009g706</name>
</gene>
<accession>A0A016VJD4</accession>
<dbReference type="Proteomes" id="UP000024635">
    <property type="component" value="Unassembled WGS sequence"/>
</dbReference>
<comment type="caution">
    <text evidence="1">The sequence shown here is derived from an EMBL/GenBank/DDBJ whole genome shotgun (WGS) entry which is preliminary data.</text>
</comment>
<proteinExistence type="predicted"/>
<dbReference type="EMBL" id="JARK01001345">
    <property type="protein sequence ID" value="EYC27406.1"/>
    <property type="molecule type" value="Genomic_DNA"/>
</dbReference>
<protein>
    <submittedName>
        <fullName evidence="1">Uncharacterized protein</fullName>
    </submittedName>
</protein>
<evidence type="ECO:0000313" key="1">
    <source>
        <dbReference type="EMBL" id="EYC27406.1"/>
    </source>
</evidence>
<evidence type="ECO:0000313" key="2">
    <source>
        <dbReference type="Proteomes" id="UP000024635"/>
    </source>
</evidence>